<reference evidence="4 5" key="1">
    <citation type="submission" date="2017-10" db="EMBL/GenBank/DDBJ databases">
        <authorList>
            <person name="Jakob F."/>
        </authorList>
    </citation>
    <scope>NUCLEOTIDE SEQUENCE [LARGE SCALE GENOMIC DNA]</scope>
    <source>
        <strain evidence="4 5">TMW 2.1889</strain>
    </source>
</reference>
<feature type="transmembrane region" description="Helical" evidence="2">
    <location>
        <begin position="58"/>
        <end position="76"/>
    </location>
</feature>
<feature type="transmembrane region" description="Helical" evidence="2">
    <location>
        <begin position="187"/>
        <end position="204"/>
    </location>
</feature>
<dbReference type="EMBL" id="PDLY01000001">
    <property type="protein sequence ID" value="MBA5726745.1"/>
    <property type="molecule type" value="Genomic_DNA"/>
</dbReference>
<feature type="transmembrane region" description="Helical" evidence="2">
    <location>
        <begin position="157"/>
        <end position="175"/>
    </location>
</feature>
<dbReference type="SUPFAM" id="SSF81442">
    <property type="entry name" value="Cytochrome c oxidase subunit I-like"/>
    <property type="match status" value="1"/>
</dbReference>
<evidence type="ECO:0000256" key="2">
    <source>
        <dbReference type="SAM" id="Phobius"/>
    </source>
</evidence>
<evidence type="ECO:0000313" key="5">
    <source>
        <dbReference type="Proteomes" id="UP000765338"/>
    </source>
</evidence>
<feature type="transmembrane region" description="Helical" evidence="2">
    <location>
        <begin position="249"/>
        <end position="268"/>
    </location>
</feature>
<evidence type="ECO:0000313" key="4">
    <source>
        <dbReference type="EMBL" id="MBA5726745.1"/>
    </source>
</evidence>
<dbReference type="InterPro" id="IPR036927">
    <property type="entry name" value="Cyt_c_oxase-like_su1_sf"/>
</dbReference>
<keyword evidence="1" id="KW-0679">Respiratory chain</keyword>
<keyword evidence="1" id="KW-0249">Electron transport</keyword>
<feature type="transmembrane region" description="Helical" evidence="2">
    <location>
        <begin position="288"/>
        <end position="308"/>
    </location>
</feature>
<feature type="transmembrane region" description="Helical" evidence="2">
    <location>
        <begin position="20"/>
        <end position="46"/>
    </location>
</feature>
<name>A0ABR5ZR40_9PROT</name>
<comment type="caution">
    <text evidence="4">The sequence shown here is derived from an EMBL/GenBank/DDBJ whole genome shotgun (WGS) entry which is preliminary data.</text>
</comment>
<keyword evidence="5" id="KW-1185">Reference proteome</keyword>
<dbReference type="Gene3D" id="1.20.210.10">
    <property type="entry name" value="Cytochrome c oxidase-like, subunit I domain"/>
    <property type="match status" value="1"/>
</dbReference>
<feature type="transmembrane region" description="Helical" evidence="2">
    <location>
        <begin position="347"/>
        <end position="367"/>
    </location>
</feature>
<feature type="domain" description="Cytochrome oxidase subunit I profile" evidence="3">
    <location>
        <begin position="1"/>
        <end position="345"/>
    </location>
</feature>
<gene>
    <name evidence="4" type="ORF">CPA56_01870</name>
</gene>
<organism evidence="4 5">
    <name type="scientific">Bombella mellum</name>
    <dbReference type="NCBI Taxonomy" id="2039288"/>
    <lineage>
        <taxon>Bacteria</taxon>
        <taxon>Pseudomonadati</taxon>
        <taxon>Pseudomonadota</taxon>
        <taxon>Alphaproteobacteria</taxon>
        <taxon>Acetobacterales</taxon>
        <taxon>Acetobacteraceae</taxon>
        <taxon>Bombella</taxon>
    </lineage>
</organism>
<feature type="transmembrane region" description="Helical" evidence="2">
    <location>
        <begin position="82"/>
        <end position="101"/>
    </location>
</feature>
<dbReference type="Proteomes" id="UP000765338">
    <property type="component" value="Unassembled WGS sequence"/>
</dbReference>
<feature type="transmembrane region" description="Helical" evidence="2">
    <location>
        <begin position="320"/>
        <end position="341"/>
    </location>
</feature>
<keyword evidence="2" id="KW-0812">Transmembrane</keyword>
<proteinExistence type="predicted"/>
<dbReference type="PROSITE" id="PS50855">
    <property type="entry name" value="COX1"/>
    <property type="match status" value="1"/>
</dbReference>
<sequence>MLGGVMGLPFLHMHPSAGVIVSHAVLMTFYVVCPAFLGGMAPWFLPELLKGEGMALPSAARIGFGVLAVGAFLLPVMPSVGLALWCVGVLALAFNVLATVLEMRSIPFRQCPPLVWAFLADALSMLIIAPVLLAFLLRSGMAGAGPDALLTVLRGSVEMTLLSVPSLGIILAALLPVGLKQGLVARCAPYAFGIMGVVPVLLWADHLFGELSSSVYRGGLTVGLGLPCLVLLVAFAGDLWRVSLPSGSVAGWASGGLVLLLAGWAAMLTEPLWASQTMQPGAFMLGAAGHQLVMFGSLLALSAAFYGWCGSRLVRRGRFFAIFGTVHAMVTFAGALCSVLPQMVLPAALLMGTSLLMFALPAGMVWYGMLVERTHGVTGLLRKQ</sequence>
<dbReference type="PRINTS" id="PR01165">
    <property type="entry name" value="CYCOXIDASEI"/>
</dbReference>
<keyword evidence="1" id="KW-0813">Transport</keyword>
<dbReference type="InterPro" id="IPR023616">
    <property type="entry name" value="Cyt_c_oxase-like_su1_dom"/>
</dbReference>
<keyword evidence="2" id="KW-1133">Transmembrane helix</keyword>
<feature type="transmembrane region" description="Helical" evidence="2">
    <location>
        <begin position="216"/>
        <end position="237"/>
    </location>
</feature>
<accession>A0ABR5ZR40</accession>
<evidence type="ECO:0000259" key="3">
    <source>
        <dbReference type="PROSITE" id="PS50855"/>
    </source>
</evidence>
<dbReference type="InterPro" id="IPR000883">
    <property type="entry name" value="Cyt_C_Oxase_1"/>
</dbReference>
<evidence type="ECO:0000256" key="1">
    <source>
        <dbReference type="ARBA" id="ARBA00022660"/>
    </source>
</evidence>
<feature type="transmembrane region" description="Helical" evidence="2">
    <location>
        <begin position="113"/>
        <end position="137"/>
    </location>
</feature>
<keyword evidence="2" id="KW-0472">Membrane</keyword>
<protein>
    <recommendedName>
        <fullName evidence="3">Cytochrome oxidase subunit I profile domain-containing protein</fullName>
    </recommendedName>
</protein>